<evidence type="ECO:0000313" key="1">
    <source>
        <dbReference type="EMBL" id="CAD8289974.1"/>
    </source>
</evidence>
<evidence type="ECO:0008006" key="2">
    <source>
        <dbReference type="Google" id="ProtNLM"/>
    </source>
</evidence>
<accession>A0A7R9YW59</accession>
<name>A0A7R9YW59_9CHLO</name>
<proteinExistence type="predicted"/>
<sequence length="111" mass="12028">MEQSSAQLAKAGSGVPLAAGKRSGALRQTTLPLPCSQLALPIVGAKRSSDSMAKKPKQAWYWNEFHLVKNGDGSCAYKCHHCTNTLSGVGSTRLGDHLFRMPLMHEVLQHQ</sequence>
<dbReference type="AlphaFoldDB" id="A0A7R9YW59"/>
<protein>
    <recommendedName>
        <fullName evidence="2">BED-type domain-containing protein</fullName>
    </recommendedName>
</protein>
<dbReference type="EMBL" id="HBEC01021724">
    <property type="protein sequence ID" value="CAD8289974.1"/>
    <property type="molecule type" value="Transcribed_RNA"/>
</dbReference>
<gene>
    <name evidence="1" type="ORF">CEUR00632_LOCUS10013</name>
</gene>
<reference evidence="1" key="1">
    <citation type="submission" date="2021-01" db="EMBL/GenBank/DDBJ databases">
        <authorList>
            <person name="Corre E."/>
            <person name="Pelletier E."/>
            <person name="Niang G."/>
            <person name="Scheremetjew M."/>
            <person name="Finn R."/>
            <person name="Kale V."/>
            <person name="Holt S."/>
            <person name="Cochrane G."/>
            <person name="Meng A."/>
            <person name="Brown T."/>
            <person name="Cohen L."/>
        </authorList>
    </citation>
    <scope>NUCLEOTIDE SEQUENCE</scope>
    <source>
        <strain evidence="1">CCMP219</strain>
    </source>
</reference>
<organism evidence="1">
    <name type="scientific">Chlamydomonas euryale</name>
    <dbReference type="NCBI Taxonomy" id="1486919"/>
    <lineage>
        <taxon>Eukaryota</taxon>
        <taxon>Viridiplantae</taxon>
        <taxon>Chlorophyta</taxon>
        <taxon>core chlorophytes</taxon>
        <taxon>Chlorophyceae</taxon>
        <taxon>CS clade</taxon>
        <taxon>Chlamydomonadales</taxon>
        <taxon>Chlamydomonadaceae</taxon>
        <taxon>Chlamydomonas</taxon>
    </lineage>
</organism>